<gene>
    <name evidence="2" type="ORF">HMPREF0620_0355</name>
</gene>
<evidence type="ECO:0000256" key="1">
    <source>
        <dbReference type="SAM" id="Phobius"/>
    </source>
</evidence>
<dbReference type="eggNOG" id="ENOG5033QTH">
    <property type="taxonomic scope" value="Bacteria"/>
</dbReference>
<dbReference type="EMBL" id="AEON01000001">
    <property type="protein sequence ID" value="EFT83350.1"/>
    <property type="molecule type" value="Genomic_DNA"/>
</dbReference>
<feature type="transmembrane region" description="Helical" evidence="1">
    <location>
        <begin position="55"/>
        <end position="76"/>
    </location>
</feature>
<proteinExistence type="predicted"/>
<dbReference type="AlphaFoldDB" id="E6K0L2"/>
<evidence type="ECO:0000313" key="3">
    <source>
        <dbReference type="Proteomes" id="UP000004946"/>
    </source>
</evidence>
<feature type="transmembrane region" description="Helical" evidence="1">
    <location>
        <begin position="97"/>
        <end position="118"/>
    </location>
</feature>
<dbReference type="PATRIC" id="fig|864564.6.peg.1358"/>
<name>E6K0L2_PARDN</name>
<organism evidence="2 3">
    <name type="scientific">Parascardovia denticolens DSM 10105 = JCM 12538</name>
    <dbReference type="NCBI Taxonomy" id="864564"/>
    <lineage>
        <taxon>Bacteria</taxon>
        <taxon>Bacillati</taxon>
        <taxon>Actinomycetota</taxon>
        <taxon>Actinomycetes</taxon>
        <taxon>Bifidobacteriales</taxon>
        <taxon>Bifidobacteriaceae</taxon>
        <taxon>Parascardovia</taxon>
    </lineage>
</organism>
<keyword evidence="3" id="KW-1185">Reference proteome</keyword>
<dbReference type="HOGENOM" id="CLU_1487683_0_0_11"/>
<keyword evidence="1" id="KW-0812">Transmembrane</keyword>
<sequence length="181" mass="19014">MGLYFAMLLTVATAGSALGLALAFLAWPGFARLLVRVHPPAIAALSRPLSSLALILGLVTTVAAVGLAGLIALGFLKKVDPIAAVREQSGFRIRRVNPARLVLGILLLAGLLGGYFAISRMKPMADPQVLSGLLAAYWREGMGLIVVNLLLSPLLAPLFVHLVSAFLPSRFSPPAFPLPLS</sequence>
<reference evidence="2 3" key="1">
    <citation type="submission" date="2010-12" db="EMBL/GenBank/DDBJ databases">
        <authorList>
            <person name="Muzny D."/>
            <person name="Qin X."/>
            <person name="Buhay C."/>
            <person name="Dugan-Rocha S."/>
            <person name="Ding Y."/>
            <person name="Chen G."/>
            <person name="Hawes A."/>
            <person name="Holder M."/>
            <person name="Jhangiani S."/>
            <person name="Johnson A."/>
            <person name="Khan Z."/>
            <person name="Li Z."/>
            <person name="Liu W."/>
            <person name="Liu X."/>
            <person name="Perez L."/>
            <person name="Shen H."/>
            <person name="Wang Q."/>
            <person name="Watt J."/>
            <person name="Xi L."/>
            <person name="Xin Y."/>
            <person name="Zhou J."/>
            <person name="Deng J."/>
            <person name="Jiang H."/>
            <person name="Liu Y."/>
            <person name="Qu J."/>
            <person name="Song X.-Z."/>
            <person name="Zhang L."/>
            <person name="Villasana D."/>
            <person name="Johnson A."/>
            <person name="Liu J."/>
            <person name="Liyanage D."/>
            <person name="Lorensuhewa L."/>
            <person name="Robinson T."/>
            <person name="Song A."/>
            <person name="Song B.-B."/>
            <person name="Dinh H."/>
            <person name="Thornton R."/>
            <person name="Coyle M."/>
            <person name="Francisco L."/>
            <person name="Jackson L."/>
            <person name="Javaid M."/>
            <person name="Korchina V."/>
            <person name="Kovar C."/>
            <person name="Mata R."/>
            <person name="Mathew T."/>
            <person name="Ngo R."/>
            <person name="Nguyen L."/>
            <person name="Nguyen N."/>
            <person name="Okwuonu G."/>
            <person name="Ongeri F."/>
            <person name="Pham C."/>
            <person name="Simmons D."/>
            <person name="Wilczek-Boney K."/>
            <person name="Hale W."/>
            <person name="Jakkamsetti A."/>
            <person name="Pham P."/>
            <person name="Ruth R."/>
            <person name="San Lucas F."/>
            <person name="Warren J."/>
            <person name="Zhang J."/>
            <person name="Zhao Z."/>
            <person name="Zhou C."/>
            <person name="Zhu D."/>
            <person name="Lee S."/>
            <person name="Bess C."/>
            <person name="Blankenburg K."/>
            <person name="Forbes L."/>
            <person name="Fu Q."/>
            <person name="Gubbala S."/>
            <person name="Hirani K."/>
            <person name="Jayaseelan J.C."/>
            <person name="Lara F."/>
            <person name="Munidasa M."/>
            <person name="Palculict T."/>
            <person name="Patil S."/>
            <person name="Pu L.-L."/>
            <person name="Saada N."/>
            <person name="Tang L."/>
            <person name="Weissenberger G."/>
            <person name="Zhu Y."/>
            <person name="Hemphill L."/>
            <person name="Shang Y."/>
            <person name="Youmans B."/>
            <person name="Ayvaz T."/>
            <person name="Ross M."/>
            <person name="Santibanez J."/>
            <person name="Aqrawi P."/>
            <person name="Gross S."/>
            <person name="Joshi V."/>
            <person name="Fowler G."/>
            <person name="Nazareth L."/>
            <person name="Reid J."/>
            <person name="Worley K."/>
            <person name="Petrosino J."/>
            <person name="Highlander S."/>
            <person name="Gibbs R."/>
        </authorList>
    </citation>
    <scope>NUCLEOTIDE SEQUENCE [LARGE SCALE GENOMIC DNA]</scope>
    <source>
        <strain evidence="2 3">DSM 10105</strain>
    </source>
</reference>
<comment type="caution">
    <text evidence="2">The sequence shown here is derived from an EMBL/GenBank/DDBJ whole genome shotgun (WGS) entry which is preliminary data.</text>
</comment>
<keyword evidence="1" id="KW-1133">Transmembrane helix</keyword>
<dbReference type="RefSeq" id="WP_006288778.1">
    <property type="nucleotide sequence ID" value="NZ_AP012333.1"/>
</dbReference>
<evidence type="ECO:0000313" key="2">
    <source>
        <dbReference type="EMBL" id="EFT83350.1"/>
    </source>
</evidence>
<protein>
    <submittedName>
        <fullName evidence="2">Uncharacterized protein</fullName>
    </submittedName>
</protein>
<dbReference type="KEGG" id="pdo:PSDT_1236"/>
<dbReference type="Proteomes" id="UP000004946">
    <property type="component" value="Chromosome"/>
</dbReference>
<accession>E6K0L2</accession>
<keyword evidence="1" id="KW-0472">Membrane</keyword>
<feature type="transmembrane region" description="Helical" evidence="1">
    <location>
        <begin position="142"/>
        <end position="167"/>
    </location>
</feature>